<name>A0ABX1S6M4_9PSEU</name>
<evidence type="ECO:0000256" key="6">
    <source>
        <dbReference type="SAM" id="MobiDB-lite"/>
    </source>
</evidence>
<dbReference type="Proteomes" id="UP000820669">
    <property type="component" value="Unassembled WGS sequence"/>
</dbReference>
<feature type="transmembrane region" description="Helical" evidence="7">
    <location>
        <begin position="129"/>
        <end position="152"/>
    </location>
</feature>
<feature type="transmembrane region" description="Helical" evidence="7">
    <location>
        <begin position="164"/>
        <end position="183"/>
    </location>
</feature>
<dbReference type="InterPro" id="IPR019108">
    <property type="entry name" value="Caa3_assmbl_CtaG-rel"/>
</dbReference>
<feature type="compositionally biased region" description="Low complexity" evidence="6">
    <location>
        <begin position="290"/>
        <end position="319"/>
    </location>
</feature>
<evidence type="ECO:0000313" key="9">
    <source>
        <dbReference type="Proteomes" id="UP000820669"/>
    </source>
</evidence>
<dbReference type="EMBL" id="JAAXLA010000001">
    <property type="protein sequence ID" value="NMH95899.1"/>
    <property type="molecule type" value="Genomic_DNA"/>
</dbReference>
<feature type="transmembrane region" description="Helical" evidence="7">
    <location>
        <begin position="55"/>
        <end position="78"/>
    </location>
</feature>
<evidence type="ECO:0000256" key="3">
    <source>
        <dbReference type="ARBA" id="ARBA00022692"/>
    </source>
</evidence>
<gene>
    <name evidence="8" type="ORF">HF526_00940</name>
</gene>
<keyword evidence="2" id="KW-1003">Cell membrane</keyword>
<evidence type="ECO:0000256" key="7">
    <source>
        <dbReference type="SAM" id="Phobius"/>
    </source>
</evidence>
<keyword evidence="5 7" id="KW-0472">Membrane</keyword>
<reference evidence="8 9" key="1">
    <citation type="submission" date="2020-04" db="EMBL/GenBank/DDBJ databases">
        <authorList>
            <person name="Klaysubun C."/>
            <person name="Duangmal K."/>
            <person name="Lipun K."/>
        </authorList>
    </citation>
    <scope>NUCLEOTIDE SEQUENCE [LARGE SCALE GENOMIC DNA]</scope>
    <source>
        <strain evidence="8 9">K10HN5</strain>
    </source>
</reference>
<feature type="transmembrane region" description="Helical" evidence="7">
    <location>
        <begin position="244"/>
        <end position="267"/>
    </location>
</feature>
<comment type="subcellular location">
    <subcellularLocation>
        <location evidence="1">Cell membrane</location>
        <topology evidence="1">Multi-pass membrane protein</topology>
    </subcellularLocation>
</comment>
<dbReference type="RefSeq" id="WP_169379259.1">
    <property type="nucleotide sequence ID" value="NZ_JAAXLA010000001.1"/>
</dbReference>
<feature type="region of interest" description="Disordered" evidence="6">
    <location>
        <begin position="290"/>
        <end position="342"/>
    </location>
</feature>
<feature type="transmembrane region" description="Helical" evidence="7">
    <location>
        <begin position="26"/>
        <end position="43"/>
    </location>
</feature>
<keyword evidence="4 7" id="KW-1133">Transmembrane helix</keyword>
<evidence type="ECO:0000256" key="4">
    <source>
        <dbReference type="ARBA" id="ARBA00022989"/>
    </source>
</evidence>
<feature type="transmembrane region" description="Helical" evidence="7">
    <location>
        <begin position="90"/>
        <end position="109"/>
    </location>
</feature>
<keyword evidence="9" id="KW-1185">Reference proteome</keyword>
<feature type="compositionally biased region" description="Basic and acidic residues" evidence="6">
    <location>
        <begin position="320"/>
        <end position="342"/>
    </location>
</feature>
<evidence type="ECO:0000256" key="2">
    <source>
        <dbReference type="ARBA" id="ARBA00022475"/>
    </source>
</evidence>
<proteinExistence type="predicted"/>
<evidence type="ECO:0000256" key="5">
    <source>
        <dbReference type="ARBA" id="ARBA00023136"/>
    </source>
</evidence>
<protein>
    <submittedName>
        <fullName evidence="8">Cytochrome c oxidase assembly protein</fullName>
    </submittedName>
</protein>
<evidence type="ECO:0000313" key="8">
    <source>
        <dbReference type="EMBL" id="NMH95899.1"/>
    </source>
</evidence>
<organism evidence="8 9">
    <name type="scientific">Pseudonocardia acidicola</name>
    <dbReference type="NCBI Taxonomy" id="2724939"/>
    <lineage>
        <taxon>Bacteria</taxon>
        <taxon>Bacillati</taxon>
        <taxon>Actinomycetota</taxon>
        <taxon>Actinomycetes</taxon>
        <taxon>Pseudonocardiales</taxon>
        <taxon>Pseudonocardiaceae</taxon>
        <taxon>Pseudonocardia</taxon>
    </lineage>
</organism>
<feature type="transmembrane region" description="Helical" evidence="7">
    <location>
        <begin position="195"/>
        <end position="224"/>
    </location>
</feature>
<dbReference type="Pfam" id="PF09678">
    <property type="entry name" value="Caa3_CtaG"/>
    <property type="match status" value="1"/>
</dbReference>
<accession>A0ABX1S6M4</accession>
<keyword evidence="3 7" id="KW-0812">Transmembrane</keyword>
<sequence length="342" mass="36654">MIAALATTAPPPLTLLRAFTSWTPNPGVLVAVIAAGGGYLAGLRRRGGAWPRARTTAFLAGGLGSILLVTVTFVGVYADTLFWTRALQNIVLLMVAPMFLAMGAPVTLLRDLLPPGPRARLGAIRRSRIAYLATFPVVVTVVLIAPLFVVYLTPLYEQSLRNGVAAALVGLGLLGCGFVYFWTRLRIDPTPRTDAYLVTVGITLLEVVSDGALGLTLWLGPLIAPDYYVELARTWGPSLRVDQVIGAGVLWIGGDLAGLPFLGAIMLRMLREDEREAARVDAELDAAEAAHATAMPAATAAPPAGPGEQADQDAPAEPAEQPRPRLWWEDHPELSERFRRRP</sequence>
<comment type="caution">
    <text evidence="8">The sequence shown here is derived from an EMBL/GenBank/DDBJ whole genome shotgun (WGS) entry which is preliminary data.</text>
</comment>
<evidence type="ECO:0000256" key="1">
    <source>
        <dbReference type="ARBA" id="ARBA00004651"/>
    </source>
</evidence>